<dbReference type="EMBL" id="MPJW01000134">
    <property type="protein sequence ID" value="OLU39483.1"/>
    <property type="molecule type" value="Genomic_DNA"/>
</dbReference>
<evidence type="ECO:0000313" key="1">
    <source>
        <dbReference type="EMBL" id="OLU39483.1"/>
    </source>
</evidence>
<protein>
    <recommendedName>
        <fullName evidence="3">NlpC/P60 domain-containing protein</fullName>
    </recommendedName>
</protein>
<dbReference type="Proteomes" id="UP000186341">
    <property type="component" value="Unassembled WGS sequence"/>
</dbReference>
<gene>
    <name evidence="1" type="ORF">BO222_06590</name>
</gene>
<organism evidence="1 2">
    <name type="scientific">Ileibacterium valens</name>
    <dbReference type="NCBI Taxonomy" id="1862668"/>
    <lineage>
        <taxon>Bacteria</taxon>
        <taxon>Bacillati</taxon>
        <taxon>Bacillota</taxon>
        <taxon>Erysipelotrichia</taxon>
        <taxon>Erysipelotrichales</taxon>
        <taxon>Erysipelotrichaceae</taxon>
        <taxon>Ileibacterium</taxon>
    </lineage>
</organism>
<comment type="caution">
    <text evidence="1">The sequence shown here is derived from an EMBL/GenBank/DDBJ whole genome shotgun (WGS) entry which is preliminary data.</text>
</comment>
<dbReference type="RefSeq" id="WP_075819513.1">
    <property type="nucleotide sequence ID" value="NZ_CAPNHH010000175.1"/>
</dbReference>
<name>A0A1U7NFV9_9FIRM</name>
<dbReference type="AlphaFoldDB" id="A0A1U7NFV9"/>
<proteinExistence type="predicted"/>
<evidence type="ECO:0000313" key="2">
    <source>
        <dbReference type="Proteomes" id="UP000186341"/>
    </source>
</evidence>
<evidence type="ECO:0008006" key="3">
    <source>
        <dbReference type="Google" id="ProtNLM"/>
    </source>
</evidence>
<accession>A0A1U7NFV9</accession>
<keyword evidence="2" id="KW-1185">Reference proteome</keyword>
<dbReference type="Gene3D" id="3.90.1720.10">
    <property type="entry name" value="endopeptidase domain like (from Nostoc punctiforme)"/>
    <property type="match status" value="1"/>
</dbReference>
<dbReference type="OrthoDB" id="1734240at2"/>
<reference evidence="1 2" key="1">
    <citation type="submission" date="2016-11" db="EMBL/GenBank/DDBJ databases">
        <title>Description of two novel members of the family Erysipelotrichaceae: Ileibacterium lipovorans gen. nov., sp. nov. and Dubosiella newyorkensis, gen. nov., sp. nov.</title>
        <authorList>
            <person name="Cox L.M."/>
            <person name="Sohn J."/>
            <person name="Tyrrell K.L."/>
            <person name="Citron D.M."/>
            <person name="Lawson P.A."/>
            <person name="Patel N.B."/>
            <person name="Iizumi T."/>
            <person name="Perez-Perez G.I."/>
            <person name="Goldstein E.J."/>
            <person name="Blaser M.J."/>
        </authorList>
    </citation>
    <scope>NUCLEOTIDE SEQUENCE [LARGE SCALE GENOMIC DNA]</scope>
    <source>
        <strain evidence="1 2">NYU-BL-A3</strain>
    </source>
</reference>
<sequence length="288" mass="32114">MKYAITSAAVLIPLAMILFIPTFYQPVNLHASIEYDTKKGNPSNSSPSSKDTENNHTIEKLLKTSMKPVGSTLYIWGGAWNEEDTEGGIESMTIGTSDNWKTFFDSQDANYDFTDFAYQIHDGLDCSGFVGWTIYNTFYNENEKDNLVVHSGNFGTFLSSRGYGEVIPSSEITSYQPGDILFNNGHVYFVLGQYDDGSVLLVHSAPPGVRISGTPTADGNLHSQAISSADQLMKEHYPDFYNRYPAVSVDFSFLTDYDQFRWNESTMSDVNVMSSKTPEDIISMLFPS</sequence>
<dbReference type="GeneID" id="82202867"/>